<dbReference type="GO" id="GO:0004659">
    <property type="term" value="F:prenyltransferase activity"/>
    <property type="evidence" value="ECO:0007669"/>
    <property type="project" value="InterPro"/>
</dbReference>
<dbReference type="EMBL" id="JALAOH010000006">
    <property type="protein sequence ID" value="MCY8315667.1"/>
    <property type="molecule type" value="Genomic_DNA"/>
</dbReference>
<comment type="similarity">
    <text evidence="1">Belongs to the FPP/GGPP synthase family.</text>
</comment>
<dbReference type="Proteomes" id="UP001067121">
    <property type="component" value="Unassembled WGS sequence"/>
</dbReference>
<dbReference type="SFLD" id="SFLDS00005">
    <property type="entry name" value="Isoprenoid_Synthase_Type_I"/>
    <property type="match status" value="1"/>
</dbReference>
<dbReference type="Pfam" id="PF00348">
    <property type="entry name" value="polyprenyl_synt"/>
    <property type="match status" value="1"/>
</dbReference>
<reference evidence="2" key="1">
    <citation type="submission" date="2022-02" db="EMBL/GenBank/DDBJ databases">
        <title>Crop Bioprotection Bacillus Genome Sequencing.</title>
        <authorList>
            <person name="Dunlap C."/>
        </authorList>
    </citation>
    <scope>NUCLEOTIDE SEQUENCE</scope>
    <source>
        <strain evidence="2">98-1</strain>
    </source>
</reference>
<keyword evidence="1" id="KW-0808">Transferase</keyword>
<comment type="caution">
    <text evidence="2">The sequence shown here is derived from an EMBL/GenBank/DDBJ whole genome shotgun (WGS) entry which is preliminary data.</text>
</comment>
<dbReference type="SFLD" id="SFLDG01211">
    <property type="entry name" value="Competence_Regulatory_Protein"/>
    <property type="match status" value="1"/>
</dbReference>
<dbReference type="CDD" id="cd00867">
    <property type="entry name" value="Trans_IPPS"/>
    <property type="match status" value="1"/>
</dbReference>
<organism evidence="2 3">
    <name type="scientific">Bacillus vallismortis</name>
    <dbReference type="NCBI Taxonomy" id="72361"/>
    <lineage>
        <taxon>Bacteria</taxon>
        <taxon>Bacillati</taxon>
        <taxon>Bacillota</taxon>
        <taxon>Bacilli</taxon>
        <taxon>Bacillales</taxon>
        <taxon>Bacillaceae</taxon>
        <taxon>Bacillus</taxon>
    </lineage>
</organism>
<sequence length="297" mass="34303">MKNISKEMCLDENSIKKKMQEIVHEKIRNSDLKKYLINFIDEKNHFSFGSLAFKHYVALSGNQYSHILMLAGGIELLILAFDIFDDLEDEDNIEKEWMAIDPSLSLNAATTIYTLGLETICSISDSSEFHQLTLKYALNAMQGQHDDLRNSPETEEECIQMMKQKSGSLTAMSAVLAAMLANGQFNQIIEDYAYKIGIIKQLENDYFGLVNDQRSDIRKKRKTLIYLFLNRKFNEASVKILRQMNSQTSYHRLITDRSKFDDLLYEAGLNQYVSMLIKLYEEEIKASMNQLNINIKL</sequence>
<evidence type="ECO:0000313" key="3">
    <source>
        <dbReference type="Proteomes" id="UP001067121"/>
    </source>
</evidence>
<dbReference type="AlphaFoldDB" id="A0AAP3FTJ0"/>
<name>A0AAP3FTJ0_BACVA</name>
<dbReference type="GeneID" id="76988011"/>
<dbReference type="InterPro" id="IPR008949">
    <property type="entry name" value="Isoprenoid_synthase_dom_sf"/>
</dbReference>
<evidence type="ECO:0000313" key="2">
    <source>
        <dbReference type="EMBL" id="MCY8315667.1"/>
    </source>
</evidence>
<proteinExistence type="inferred from homology"/>
<dbReference type="RefSeq" id="WP_240467595.1">
    <property type="nucleotide sequence ID" value="NZ_CBDIAD010000060.1"/>
</dbReference>
<dbReference type="GO" id="GO:0008299">
    <property type="term" value="P:isoprenoid biosynthetic process"/>
    <property type="evidence" value="ECO:0007669"/>
    <property type="project" value="InterPro"/>
</dbReference>
<gene>
    <name evidence="2" type="ORF">MOC71_02655</name>
</gene>
<accession>A0AAP3FTJ0</accession>
<dbReference type="InterPro" id="IPR033965">
    <property type="entry name" value="ComQ"/>
</dbReference>
<dbReference type="Gene3D" id="1.10.600.10">
    <property type="entry name" value="Farnesyl Diphosphate Synthase"/>
    <property type="match status" value="1"/>
</dbReference>
<protein>
    <submittedName>
        <fullName evidence="2">Polyprenyl synthetase family protein</fullName>
    </submittedName>
</protein>
<evidence type="ECO:0000256" key="1">
    <source>
        <dbReference type="RuleBase" id="RU004466"/>
    </source>
</evidence>
<dbReference type="InterPro" id="IPR000092">
    <property type="entry name" value="Polyprenyl_synt"/>
</dbReference>
<dbReference type="SUPFAM" id="SSF48576">
    <property type="entry name" value="Terpenoid synthases"/>
    <property type="match status" value="1"/>
</dbReference>